<gene>
    <name evidence="3" type="ORF">ACFO1S_12830</name>
</gene>
<dbReference type="InterPro" id="IPR006680">
    <property type="entry name" value="Amidohydro-rel"/>
</dbReference>
<evidence type="ECO:0000313" key="4">
    <source>
        <dbReference type="Proteomes" id="UP001595755"/>
    </source>
</evidence>
<feature type="domain" description="Amidohydrolase-related" evidence="2">
    <location>
        <begin position="3"/>
        <end position="277"/>
    </location>
</feature>
<evidence type="ECO:0000313" key="3">
    <source>
        <dbReference type="EMBL" id="MFC4304316.1"/>
    </source>
</evidence>
<name>A0ABV8S9Y1_9BACL</name>
<dbReference type="RefSeq" id="WP_204605327.1">
    <property type="nucleotide sequence ID" value="NZ_JBHSED010000021.1"/>
</dbReference>
<accession>A0ABV8S9Y1</accession>
<dbReference type="PANTHER" id="PTHR43569:SF2">
    <property type="entry name" value="AMIDOHYDROLASE-RELATED DOMAIN-CONTAINING PROTEIN"/>
    <property type="match status" value="1"/>
</dbReference>
<evidence type="ECO:0000259" key="2">
    <source>
        <dbReference type="Pfam" id="PF04909"/>
    </source>
</evidence>
<dbReference type="SUPFAM" id="SSF51556">
    <property type="entry name" value="Metallo-dependent hydrolases"/>
    <property type="match status" value="1"/>
</dbReference>
<keyword evidence="4" id="KW-1185">Reference proteome</keyword>
<dbReference type="EMBL" id="JBHSED010000021">
    <property type="protein sequence ID" value="MFC4304316.1"/>
    <property type="molecule type" value="Genomic_DNA"/>
</dbReference>
<dbReference type="PANTHER" id="PTHR43569">
    <property type="entry name" value="AMIDOHYDROLASE"/>
    <property type="match status" value="1"/>
</dbReference>
<dbReference type="InterPro" id="IPR052350">
    <property type="entry name" value="Metallo-dep_Lactonases"/>
</dbReference>
<protein>
    <submittedName>
        <fullName evidence="3">Amidohydrolase family protein</fullName>
    </submittedName>
</protein>
<proteinExistence type="inferred from homology"/>
<reference evidence="4" key="1">
    <citation type="journal article" date="2019" name="Int. J. Syst. Evol. Microbiol.">
        <title>The Global Catalogue of Microorganisms (GCM) 10K type strain sequencing project: providing services to taxonomists for standard genome sequencing and annotation.</title>
        <authorList>
            <consortium name="The Broad Institute Genomics Platform"/>
            <consortium name="The Broad Institute Genome Sequencing Center for Infectious Disease"/>
            <person name="Wu L."/>
            <person name="Ma J."/>
        </authorList>
    </citation>
    <scope>NUCLEOTIDE SEQUENCE [LARGE SCALE GENOMIC DNA]</scope>
    <source>
        <strain evidence="4">CGMCC 4.1641</strain>
    </source>
</reference>
<dbReference type="Proteomes" id="UP001595755">
    <property type="component" value="Unassembled WGS sequence"/>
</dbReference>
<dbReference type="Pfam" id="PF04909">
    <property type="entry name" value="Amidohydro_2"/>
    <property type="match status" value="1"/>
</dbReference>
<comment type="caution">
    <text evidence="3">The sequence shown here is derived from an EMBL/GenBank/DDBJ whole genome shotgun (WGS) entry which is preliminary data.</text>
</comment>
<dbReference type="InterPro" id="IPR032466">
    <property type="entry name" value="Metal_Hydrolase"/>
</dbReference>
<sequence>MIVDAHQHFWNLDKVAYPWLKPEHGVIYRTFEAPELEPLLRDAGVDKTVIVQAMDSIEDTEYMLETAAQYDWVAGVVGWVPLDRPSEAYRLLQQFTRNRYFKGVRHLIHEEADPDWIVRPEVIEGLKVLASFGMTFDVVAVFPNHLKHVPFLAAHVPNLNMVIDHLAKPPIREKGWEPWASQLAEAAAYPNVYAKISGLNTASDPVHWTALDWKRYIDFARTHFTSERLMFGSDWPVANLAGDYQTVIEATMSVLADYSEEERQAILGGTADRFYRLSE</sequence>
<organism evidence="3 4">
    <name type="scientific">Cohnella boryungensis</name>
    <dbReference type="NCBI Taxonomy" id="768479"/>
    <lineage>
        <taxon>Bacteria</taxon>
        <taxon>Bacillati</taxon>
        <taxon>Bacillota</taxon>
        <taxon>Bacilli</taxon>
        <taxon>Bacillales</taxon>
        <taxon>Paenibacillaceae</taxon>
        <taxon>Cohnella</taxon>
    </lineage>
</organism>
<dbReference type="Gene3D" id="3.20.20.140">
    <property type="entry name" value="Metal-dependent hydrolases"/>
    <property type="match status" value="1"/>
</dbReference>
<evidence type="ECO:0000256" key="1">
    <source>
        <dbReference type="ARBA" id="ARBA00038310"/>
    </source>
</evidence>
<comment type="similarity">
    <text evidence="1">Belongs to the metallo-dependent hydrolases superfamily.</text>
</comment>